<dbReference type="FunFam" id="3.30.40.10:FF:000019">
    <property type="entry name" value="RBR-type E3 ubiquitin transferase"/>
    <property type="match status" value="1"/>
</dbReference>
<keyword evidence="10 13" id="KW-0863">Zinc-finger</keyword>
<dbReference type="GO" id="GO:0061630">
    <property type="term" value="F:ubiquitin protein ligase activity"/>
    <property type="evidence" value="ECO:0007669"/>
    <property type="project" value="UniProtKB-EC"/>
</dbReference>
<dbReference type="PROSITE" id="PS50089">
    <property type="entry name" value="ZF_RING_2"/>
    <property type="match status" value="1"/>
</dbReference>
<evidence type="ECO:0000256" key="8">
    <source>
        <dbReference type="ARBA" id="ARBA00022723"/>
    </source>
</evidence>
<evidence type="ECO:0000259" key="17">
    <source>
        <dbReference type="PROSITE" id="PS51873"/>
    </source>
</evidence>
<evidence type="ECO:0000256" key="2">
    <source>
        <dbReference type="ARBA" id="ARBA00001947"/>
    </source>
</evidence>
<comment type="cofactor">
    <cofactor evidence="2">
        <name>Zn(2+)</name>
        <dbReference type="ChEBI" id="CHEBI:29105"/>
    </cofactor>
</comment>
<evidence type="ECO:0000256" key="3">
    <source>
        <dbReference type="ARBA" id="ARBA00003976"/>
    </source>
</evidence>
<evidence type="ECO:0000256" key="12">
    <source>
        <dbReference type="ARBA" id="ARBA00022833"/>
    </source>
</evidence>
<sequence length="584" mass="67582">MGDFIDSDDDYFDHDSDDDPELPEIDDQGPNEGFVKVITKESLLAAQREDLRKVMEVLSLKEHHARTLLIHYRWDVDKLLTVLVEKGKDDLCAKAGVTSGEHDNFAPSKFSSMVMCIVCIEEVPANEVTTMDCGHYFCNSCWTEHFIVKINEGQSKRIRCMEHQCQAICDEAKVRILVNARDPKLAEKFDRFLLESYIEDNRKVKWCPSVPHCGNAIRVDDVELCEVECACGLQFCFSCSSDAHSPCSCLMWELWSKKCRDDSETVNWITVHSKPCPKCNKSVEKNGGCNLVICVCGQAFCWLCGGATGREHTYAGIAGHSCGRYKEEKEQKAECAKRDLLRYIHYHNRYKAHTDSFELETNLKTTIQEKISRLEERESTNKDFSWVTDGLYRLFRSRRILSYSYPFTFYMFGDERFNNHMTKEEREIKKNLFEDQQQQFEANVEKLSSILEEPFDQFSEDKVVKLRMDIINLSTVTDKLCEKLYECIENDLLGTLQWSTRKIAPYKSKGVDKASELIVCTDMKLYHTEKDSSKDGMCIITHMPITCVLTLLYVRIYFLFFFPNIVVVEEKLEINNTNKSLKSY</sequence>
<keyword evidence="8" id="KW-0479">Metal-binding</keyword>
<evidence type="ECO:0000259" key="16">
    <source>
        <dbReference type="PROSITE" id="PS50089"/>
    </source>
</evidence>
<feature type="compositionally biased region" description="Acidic residues" evidence="14">
    <location>
        <begin position="1"/>
        <end position="29"/>
    </location>
</feature>
<comment type="similarity">
    <text evidence="5">Belongs to the RBR family. Ariadne subfamily.</text>
</comment>
<accession>A0A2P5DA74</accession>
<evidence type="ECO:0000256" key="4">
    <source>
        <dbReference type="ARBA" id="ARBA00004906"/>
    </source>
</evidence>
<organism evidence="18 19">
    <name type="scientific">Parasponia andersonii</name>
    <name type="common">Sponia andersonii</name>
    <dbReference type="NCBI Taxonomy" id="3476"/>
    <lineage>
        <taxon>Eukaryota</taxon>
        <taxon>Viridiplantae</taxon>
        <taxon>Streptophyta</taxon>
        <taxon>Embryophyta</taxon>
        <taxon>Tracheophyta</taxon>
        <taxon>Spermatophyta</taxon>
        <taxon>Magnoliopsida</taxon>
        <taxon>eudicotyledons</taxon>
        <taxon>Gunneridae</taxon>
        <taxon>Pentapetalae</taxon>
        <taxon>rosids</taxon>
        <taxon>fabids</taxon>
        <taxon>Rosales</taxon>
        <taxon>Cannabaceae</taxon>
        <taxon>Parasponia</taxon>
    </lineage>
</organism>
<dbReference type="PROSITE" id="PS51873">
    <property type="entry name" value="TRIAD"/>
    <property type="match status" value="1"/>
</dbReference>
<feature type="domain" description="RING-type" evidence="17">
    <location>
        <begin position="112"/>
        <end position="326"/>
    </location>
</feature>
<dbReference type="Pfam" id="PF19422">
    <property type="entry name" value="Ariadne"/>
    <property type="match status" value="1"/>
</dbReference>
<dbReference type="PANTHER" id="PTHR11685">
    <property type="entry name" value="RBR FAMILY RING FINGER AND IBR DOMAIN-CONTAINING"/>
    <property type="match status" value="1"/>
</dbReference>
<dbReference type="InterPro" id="IPR001841">
    <property type="entry name" value="Znf_RING"/>
</dbReference>
<protein>
    <recommendedName>
        <fullName evidence="6">RBR-type E3 ubiquitin transferase</fullName>
        <ecNumber evidence="6">2.3.2.31</ecNumber>
    </recommendedName>
</protein>
<dbReference type="InterPro" id="IPR002867">
    <property type="entry name" value="IBR_dom"/>
</dbReference>
<dbReference type="GO" id="GO:0008270">
    <property type="term" value="F:zinc ion binding"/>
    <property type="evidence" value="ECO:0007669"/>
    <property type="project" value="UniProtKB-KW"/>
</dbReference>
<dbReference type="GO" id="GO:0016567">
    <property type="term" value="P:protein ubiquitination"/>
    <property type="evidence" value="ECO:0007669"/>
    <property type="project" value="UniProtKB-UniPathway"/>
</dbReference>
<dbReference type="InterPro" id="IPR031127">
    <property type="entry name" value="E3_UB_ligase_RBR"/>
</dbReference>
<comment type="pathway">
    <text evidence="4">Protein modification; protein ubiquitination.</text>
</comment>
<keyword evidence="15" id="KW-1133">Transmembrane helix</keyword>
<dbReference type="UniPathway" id="UPA00143"/>
<comment type="function">
    <text evidence="3">Might act as an E3 ubiquitin-protein ligase, or as part of E3 complex, which accepts ubiquitin from specific E2 ubiquitin-conjugating enzymes and then transfers it to substrates.</text>
</comment>
<evidence type="ECO:0000256" key="13">
    <source>
        <dbReference type="PROSITE-ProRule" id="PRU00175"/>
    </source>
</evidence>
<gene>
    <name evidence="18" type="ORF">PanWU01x14_083510</name>
</gene>
<dbReference type="EC" id="2.3.2.31" evidence="6"/>
<keyword evidence="7" id="KW-0808">Transferase</keyword>
<dbReference type="SUPFAM" id="SSF57850">
    <property type="entry name" value="RING/U-box"/>
    <property type="match status" value="3"/>
</dbReference>
<proteinExistence type="inferred from homology"/>
<evidence type="ECO:0000256" key="14">
    <source>
        <dbReference type="SAM" id="MobiDB-lite"/>
    </source>
</evidence>
<dbReference type="Pfam" id="PF01485">
    <property type="entry name" value="IBR"/>
    <property type="match status" value="1"/>
</dbReference>
<name>A0A2P5DA74_PARAD</name>
<feature type="domain" description="RING-type" evidence="16">
    <location>
        <begin position="116"/>
        <end position="164"/>
    </location>
</feature>
<evidence type="ECO:0000256" key="15">
    <source>
        <dbReference type="SAM" id="Phobius"/>
    </source>
</evidence>
<dbReference type="EMBL" id="JXTB01000052">
    <property type="protein sequence ID" value="PON70176.1"/>
    <property type="molecule type" value="Genomic_DNA"/>
</dbReference>
<evidence type="ECO:0000313" key="18">
    <source>
        <dbReference type="EMBL" id="PON70176.1"/>
    </source>
</evidence>
<dbReference type="AlphaFoldDB" id="A0A2P5DA74"/>
<dbReference type="OrthoDB" id="10009520at2759"/>
<keyword evidence="19" id="KW-1185">Reference proteome</keyword>
<feature type="region of interest" description="Disordered" evidence="14">
    <location>
        <begin position="1"/>
        <end position="30"/>
    </location>
</feature>
<dbReference type="STRING" id="3476.A0A2P5DA74"/>
<dbReference type="Gene3D" id="1.20.120.1750">
    <property type="match status" value="1"/>
</dbReference>
<dbReference type="CDD" id="cd16773">
    <property type="entry name" value="RING-HC_RBR_TRIAD1"/>
    <property type="match status" value="1"/>
</dbReference>
<dbReference type="FunFam" id="1.20.120.1750:FF:000013">
    <property type="entry name" value="RBR-type E3 ubiquitin transferase"/>
    <property type="match status" value="1"/>
</dbReference>
<dbReference type="InterPro" id="IPR044066">
    <property type="entry name" value="TRIAD_supradom"/>
</dbReference>
<keyword evidence="11" id="KW-0833">Ubl conjugation pathway</keyword>
<dbReference type="Gene3D" id="3.30.40.10">
    <property type="entry name" value="Zinc/RING finger domain, C3HC4 (zinc finger)"/>
    <property type="match status" value="1"/>
</dbReference>
<dbReference type="InterPro" id="IPR048962">
    <property type="entry name" value="ARIH1-like_UBL"/>
</dbReference>
<keyword evidence="18" id="KW-0436">Ligase</keyword>
<feature type="transmembrane region" description="Helical" evidence="15">
    <location>
        <begin position="539"/>
        <end position="562"/>
    </location>
</feature>
<dbReference type="Pfam" id="PF21235">
    <property type="entry name" value="UBA_ARI1"/>
    <property type="match status" value="1"/>
</dbReference>
<keyword evidence="15" id="KW-0472">Membrane</keyword>
<reference evidence="19" key="1">
    <citation type="submission" date="2016-06" db="EMBL/GenBank/DDBJ databases">
        <title>Parallel loss of symbiosis genes in relatives of nitrogen-fixing non-legume Parasponia.</title>
        <authorList>
            <person name="Van Velzen R."/>
            <person name="Holmer R."/>
            <person name="Bu F."/>
            <person name="Rutten L."/>
            <person name="Van Zeijl A."/>
            <person name="Liu W."/>
            <person name="Santuari L."/>
            <person name="Cao Q."/>
            <person name="Sharma T."/>
            <person name="Shen D."/>
            <person name="Roswanjaya Y."/>
            <person name="Wardhani T."/>
            <person name="Kalhor M.S."/>
            <person name="Jansen J."/>
            <person name="Van den Hoogen J."/>
            <person name="Gungor B."/>
            <person name="Hartog M."/>
            <person name="Hontelez J."/>
            <person name="Verver J."/>
            <person name="Yang W.-C."/>
            <person name="Schijlen E."/>
            <person name="Repin R."/>
            <person name="Schilthuizen M."/>
            <person name="Schranz E."/>
            <person name="Heidstra R."/>
            <person name="Miyata K."/>
            <person name="Fedorova E."/>
            <person name="Kohlen W."/>
            <person name="Bisseling T."/>
            <person name="Smit S."/>
            <person name="Geurts R."/>
        </authorList>
    </citation>
    <scope>NUCLEOTIDE SEQUENCE [LARGE SCALE GENOMIC DNA]</scope>
    <source>
        <strain evidence="19">cv. WU1-14</strain>
    </source>
</reference>
<dbReference type="SMART" id="SM00647">
    <property type="entry name" value="IBR"/>
    <property type="match status" value="2"/>
</dbReference>
<dbReference type="GO" id="GO:0016874">
    <property type="term" value="F:ligase activity"/>
    <property type="evidence" value="ECO:0007669"/>
    <property type="project" value="UniProtKB-KW"/>
</dbReference>
<evidence type="ECO:0000256" key="1">
    <source>
        <dbReference type="ARBA" id="ARBA00001798"/>
    </source>
</evidence>
<evidence type="ECO:0000256" key="9">
    <source>
        <dbReference type="ARBA" id="ARBA00022737"/>
    </source>
</evidence>
<evidence type="ECO:0000256" key="10">
    <source>
        <dbReference type="ARBA" id="ARBA00022771"/>
    </source>
</evidence>
<dbReference type="Proteomes" id="UP000237105">
    <property type="component" value="Unassembled WGS sequence"/>
</dbReference>
<dbReference type="CDD" id="cd20346">
    <property type="entry name" value="BRcat_RBR_ANKIB1"/>
    <property type="match status" value="1"/>
</dbReference>
<keyword evidence="15" id="KW-0812">Transmembrane</keyword>
<comment type="catalytic activity">
    <reaction evidence="1">
        <text>[E2 ubiquitin-conjugating enzyme]-S-ubiquitinyl-L-cysteine + [acceptor protein]-L-lysine = [E2 ubiquitin-conjugating enzyme]-L-cysteine + [acceptor protein]-N(6)-ubiquitinyl-L-lysine.</text>
        <dbReference type="EC" id="2.3.2.31"/>
    </reaction>
</comment>
<dbReference type="InterPro" id="IPR045840">
    <property type="entry name" value="Ariadne"/>
</dbReference>
<dbReference type="InterPro" id="IPR013083">
    <property type="entry name" value="Znf_RING/FYVE/PHD"/>
</dbReference>
<evidence type="ECO:0000256" key="11">
    <source>
        <dbReference type="ARBA" id="ARBA00022786"/>
    </source>
</evidence>
<evidence type="ECO:0000256" key="5">
    <source>
        <dbReference type="ARBA" id="ARBA00005884"/>
    </source>
</evidence>
<dbReference type="CDD" id="cd22586">
    <property type="entry name" value="Rcat_RBR_ARI1-like"/>
    <property type="match status" value="1"/>
</dbReference>
<keyword evidence="9" id="KW-0677">Repeat</keyword>
<evidence type="ECO:0000313" key="19">
    <source>
        <dbReference type="Proteomes" id="UP000237105"/>
    </source>
</evidence>
<comment type="caution">
    <text evidence="18">The sequence shown here is derived from an EMBL/GenBank/DDBJ whole genome shotgun (WGS) entry which is preliminary data.</text>
</comment>
<keyword evidence="12" id="KW-0862">Zinc</keyword>
<evidence type="ECO:0000256" key="6">
    <source>
        <dbReference type="ARBA" id="ARBA00012251"/>
    </source>
</evidence>
<dbReference type="Pfam" id="PF26200">
    <property type="entry name" value="Rcat_RNF216"/>
    <property type="match status" value="1"/>
</dbReference>
<evidence type="ECO:0000256" key="7">
    <source>
        <dbReference type="ARBA" id="ARBA00022679"/>
    </source>
</evidence>